<dbReference type="Pfam" id="PF00231">
    <property type="entry name" value="ATP-synt"/>
    <property type="match status" value="1"/>
</dbReference>
<dbReference type="GO" id="GO:0046933">
    <property type="term" value="F:proton-transporting ATP synthase activity, rotational mechanism"/>
    <property type="evidence" value="ECO:0007669"/>
    <property type="project" value="UniProtKB-UniRule"/>
</dbReference>
<evidence type="ECO:0000256" key="11">
    <source>
        <dbReference type="HAMAP-Rule" id="MF_00815"/>
    </source>
</evidence>
<dbReference type="Gene3D" id="1.10.287.80">
    <property type="entry name" value="ATP synthase, gamma subunit, helix hairpin domain"/>
    <property type="match status" value="2"/>
</dbReference>
<dbReference type="GO" id="GO:0045259">
    <property type="term" value="C:proton-transporting ATP synthase complex"/>
    <property type="evidence" value="ECO:0007669"/>
    <property type="project" value="UniProtKB-KW"/>
</dbReference>
<dbReference type="GO" id="GO:0042777">
    <property type="term" value="P:proton motive force-driven plasma membrane ATP synthesis"/>
    <property type="evidence" value="ECO:0007669"/>
    <property type="project" value="UniProtKB-UniRule"/>
</dbReference>
<dbReference type="STRING" id="1707952.A6A03_08910"/>
<dbReference type="CDD" id="cd12151">
    <property type="entry name" value="F1-ATPase_gamma"/>
    <property type="match status" value="1"/>
</dbReference>
<dbReference type="FunFam" id="3.40.1380.10:FF:000006">
    <property type="entry name" value="ATP synthase gamma chain"/>
    <property type="match status" value="1"/>
</dbReference>
<dbReference type="GO" id="GO:0005524">
    <property type="term" value="F:ATP binding"/>
    <property type="evidence" value="ECO:0007669"/>
    <property type="project" value="UniProtKB-UniRule"/>
</dbReference>
<dbReference type="Gene3D" id="3.40.1380.10">
    <property type="match status" value="1"/>
</dbReference>
<organism evidence="12 13">
    <name type="scientific">Chloroflexus islandicus</name>
    <dbReference type="NCBI Taxonomy" id="1707952"/>
    <lineage>
        <taxon>Bacteria</taxon>
        <taxon>Bacillati</taxon>
        <taxon>Chloroflexota</taxon>
        <taxon>Chloroflexia</taxon>
        <taxon>Chloroflexales</taxon>
        <taxon>Chloroflexineae</taxon>
        <taxon>Chloroflexaceae</taxon>
        <taxon>Chloroflexus</taxon>
    </lineage>
</organism>
<dbReference type="HAMAP" id="MF_00815">
    <property type="entry name" value="ATP_synth_gamma_bact"/>
    <property type="match status" value="1"/>
</dbReference>
<dbReference type="PANTHER" id="PTHR11693:SF22">
    <property type="entry name" value="ATP SYNTHASE SUBUNIT GAMMA, MITOCHONDRIAL"/>
    <property type="match status" value="1"/>
</dbReference>
<dbReference type="PRINTS" id="PR00126">
    <property type="entry name" value="ATPASEGAMMA"/>
</dbReference>
<dbReference type="FunFam" id="1.10.287.80:FF:000010">
    <property type="entry name" value="ATP synthase gamma chain"/>
    <property type="match status" value="1"/>
</dbReference>
<evidence type="ECO:0000256" key="5">
    <source>
        <dbReference type="ARBA" id="ARBA00022475"/>
    </source>
</evidence>
<dbReference type="EMBL" id="LWQS01000033">
    <property type="protein sequence ID" value="OAN48296.1"/>
    <property type="molecule type" value="Genomic_DNA"/>
</dbReference>
<protein>
    <recommendedName>
        <fullName evidence="11">ATP synthase gamma chain</fullName>
    </recommendedName>
    <alternativeName>
        <fullName evidence="11">ATP synthase F1 sector gamma subunit</fullName>
    </alternativeName>
    <alternativeName>
        <fullName evidence="11">F-ATPase gamma subunit</fullName>
    </alternativeName>
</protein>
<dbReference type="PROSITE" id="PS00153">
    <property type="entry name" value="ATPASE_GAMMA"/>
    <property type="match status" value="1"/>
</dbReference>
<dbReference type="RefSeq" id="WP_066783307.1">
    <property type="nucleotide sequence ID" value="NZ_LWQS01000033.1"/>
</dbReference>
<keyword evidence="6 11" id="KW-0375">Hydrogen ion transport</keyword>
<keyword evidence="7 11" id="KW-0406">Ion transport</keyword>
<accession>A0A178MI00</accession>
<keyword evidence="10 11" id="KW-0066">ATP synthesis</keyword>
<evidence type="ECO:0000256" key="3">
    <source>
        <dbReference type="ARBA" id="ARBA00007681"/>
    </source>
</evidence>
<evidence type="ECO:0000256" key="7">
    <source>
        <dbReference type="ARBA" id="ARBA00023065"/>
    </source>
</evidence>
<keyword evidence="8 11" id="KW-0472">Membrane</keyword>
<evidence type="ECO:0000256" key="1">
    <source>
        <dbReference type="ARBA" id="ARBA00003456"/>
    </source>
</evidence>
<evidence type="ECO:0000256" key="9">
    <source>
        <dbReference type="ARBA" id="ARBA00023196"/>
    </source>
</evidence>
<comment type="function">
    <text evidence="1 11">Produces ATP from ADP in the presence of a proton gradient across the membrane. The gamma chain is believed to be important in regulating ATPase activity and the flow of protons through the CF(0) complex.</text>
</comment>
<comment type="caution">
    <text evidence="12">The sequence shown here is derived from an EMBL/GenBank/DDBJ whole genome shotgun (WGS) entry which is preliminary data.</text>
</comment>
<evidence type="ECO:0000313" key="13">
    <source>
        <dbReference type="Proteomes" id="UP000078287"/>
    </source>
</evidence>
<dbReference type="OrthoDB" id="9812769at2"/>
<dbReference type="NCBIfam" id="TIGR01146">
    <property type="entry name" value="ATPsyn_F1gamma"/>
    <property type="match status" value="1"/>
</dbReference>
<comment type="subunit">
    <text evidence="11">F-type ATPases have 2 components, CF(1) - the catalytic core - and CF(0) - the membrane proton channel. CF(1) has five subunits: alpha(3), beta(3), gamma(1), delta(1), epsilon(1). CF(0) has three main subunits: a, b and c.</text>
</comment>
<evidence type="ECO:0000313" key="12">
    <source>
        <dbReference type="EMBL" id="OAN48296.1"/>
    </source>
</evidence>
<dbReference type="PANTHER" id="PTHR11693">
    <property type="entry name" value="ATP SYNTHASE GAMMA CHAIN"/>
    <property type="match status" value="1"/>
</dbReference>
<keyword evidence="13" id="KW-1185">Reference proteome</keyword>
<dbReference type="InterPro" id="IPR000131">
    <property type="entry name" value="ATP_synth_F1_gsu"/>
</dbReference>
<comment type="similarity">
    <text evidence="3 11">Belongs to the ATPase gamma chain family.</text>
</comment>
<keyword evidence="9 11" id="KW-0139">CF(1)</keyword>
<reference evidence="12 13" key="1">
    <citation type="submission" date="2016-04" db="EMBL/GenBank/DDBJ databases">
        <title>Chloroflexus islandicus sp. nov., a thermophilic filamentous anoxygenic phototrophic bacterium from geyser Strokkur (Iceland).</title>
        <authorList>
            <person name="Gaisin V.A."/>
            <person name="Kalashnikov A.M."/>
            <person name="Sukhacheva M.V."/>
            <person name="Grouzdev D.S."/>
            <person name="Ivanov T.M."/>
            <person name="Kuznetsov B."/>
            <person name="Gorlenko V.M."/>
        </authorList>
    </citation>
    <scope>NUCLEOTIDE SEQUENCE [LARGE SCALE GENOMIC DNA]</scope>
    <source>
        <strain evidence="13">isl-2</strain>
    </source>
</reference>
<dbReference type="NCBIfam" id="NF010709">
    <property type="entry name" value="PRK14111.1"/>
    <property type="match status" value="1"/>
</dbReference>
<dbReference type="InterPro" id="IPR035968">
    <property type="entry name" value="ATP_synth_F1_ATPase_gsu"/>
</dbReference>
<dbReference type="SUPFAM" id="SSF52943">
    <property type="entry name" value="ATP synthase (F1-ATPase), gamma subunit"/>
    <property type="match status" value="1"/>
</dbReference>
<dbReference type="Proteomes" id="UP000078287">
    <property type="component" value="Unassembled WGS sequence"/>
</dbReference>
<name>A0A178MI00_9CHLR</name>
<evidence type="ECO:0000256" key="6">
    <source>
        <dbReference type="ARBA" id="ARBA00022781"/>
    </source>
</evidence>
<comment type="subcellular location">
    <subcellularLocation>
        <location evidence="11">Cell membrane</location>
        <topology evidence="11">Peripheral membrane protein</topology>
    </subcellularLocation>
    <subcellularLocation>
        <location evidence="2">Membrane</location>
        <topology evidence="2">Peripheral membrane protein</topology>
    </subcellularLocation>
</comment>
<evidence type="ECO:0000256" key="8">
    <source>
        <dbReference type="ARBA" id="ARBA00023136"/>
    </source>
</evidence>
<dbReference type="GO" id="GO:0005886">
    <property type="term" value="C:plasma membrane"/>
    <property type="evidence" value="ECO:0007669"/>
    <property type="project" value="UniProtKB-SubCell"/>
</dbReference>
<evidence type="ECO:0000256" key="10">
    <source>
        <dbReference type="ARBA" id="ARBA00023310"/>
    </source>
</evidence>
<sequence>MPSSREIKRRIRSVKNVAQITRAMEMVSASKMRRAQRNVLATRPYADRMREVMANLTARVVGAARRGTLLEKRETIKSVALLVVTPDRGLCGSLVANVLRRAGRFITEQRAMGRTVDIYTFGRKGRDFFLRTGFAPAGEATRLGDAPKLEAILGVAINAISGFQAGKYDELYIIYSEFINTLVQRPAIKQLLPVESPDISTTTNVDYTYEPGEEEVLNSILPRYVETQIYQAVLESIASEHSARMVAMRNATNNAKDLVRDLTLSFNKARQAAITKEVSEIASGAAALAS</sequence>
<evidence type="ECO:0000256" key="4">
    <source>
        <dbReference type="ARBA" id="ARBA00022448"/>
    </source>
</evidence>
<keyword evidence="4 11" id="KW-0813">Transport</keyword>
<evidence type="ECO:0000256" key="2">
    <source>
        <dbReference type="ARBA" id="ARBA00004170"/>
    </source>
</evidence>
<proteinExistence type="inferred from homology"/>
<dbReference type="FunFam" id="1.10.287.80:FF:000009">
    <property type="entry name" value="ATP synthase gamma chain"/>
    <property type="match status" value="1"/>
</dbReference>
<dbReference type="InterPro" id="IPR023632">
    <property type="entry name" value="ATP_synth_F1_gsu_CS"/>
</dbReference>
<dbReference type="AlphaFoldDB" id="A0A178MI00"/>
<keyword evidence="5 11" id="KW-1003">Cell membrane</keyword>
<gene>
    <name evidence="11" type="primary">atpG</name>
    <name evidence="12" type="ORF">A6A03_08910</name>
</gene>